<dbReference type="OrthoDB" id="9773411at2"/>
<gene>
    <name evidence="2" type="ORF">CBY09_20065</name>
</gene>
<protein>
    <recommendedName>
        <fullName evidence="4">VCBS repeat-containing protein</fullName>
    </recommendedName>
</protein>
<name>A0A235EH82_9BURK</name>
<dbReference type="EMBL" id="NOIG01000012">
    <property type="protein sequence ID" value="OYD48329.1"/>
    <property type="molecule type" value="Genomic_DNA"/>
</dbReference>
<feature type="region of interest" description="Disordered" evidence="1">
    <location>
        <begin position="1"/>
        <end position="24"/>
    </location>
</feature>
<feature type="region of interest" description="Disordered" evidence="1">
    <location>
        <begin position="114"/>
        <end position="138"/>
    </location>
</feature>
<dbReference type="AlphaFoldDB" id="A0A235EH82"/>
<feature type="region of interest" description="Disordered" evidence="1">
    <location>
        <begin position="65"/>
        <end position="88"/>
    </location>
</feature>
<evidence type="ECO:0000256" key="1">
    <source>
        <dbReference type="SAM" id="MobiDB-lite"/>
    </source>
</evidence>
<feature type="compositionally biased region" description="Low complexity" evidence="1">
    <location>
        <begin position="65"/>
        <end position="79"/>
    </location>
</feature>
<evidence type="ECO:0000313" key="2">
    <source>
        <dbReference type="EMBL" id="OYD48329.1"/>
    </source>
</evidence>
<reference evidence="2 3" key="1">
    <citation type="submission" date="2017-07" db="EMBL/GenBank/DDBJ databases">
        <title>Acidovorax KNDSW TSA 6 genome sequence and assembly.</title>
        <authorList>
            <person name="Mayilraj S."/>
        </authorList>
    </citation>
    <scope>NUCLEOTIDE SEQUENCE [LARGE SCALE GENOMIC DNA]</scope>
    <source>
        <strain evidence="2 3">KNDSW-TSA6</strain>
    </source>
</reference>
<evidence type="ECO:0008006" key="4">
    <source>
        <dbReference type="Google" id="ProtNLM"/>
    </source>
</evidence>
<dbReference type="Proteomes" id="UP000215441">
    <property type="component" value="Unassembled WGS sequence"/>
</dbReference>
<feature type="compositionally biased region" description="Low complexity" evidence="1">
    <location>
        <begin position="127"/>
        <end position="136"/>
    </location>
</feature>
<dbReference type="RefSeq" id="WP_094291336.1">
    <property type="nucleotide sequence ID" value="NZ_NOIG01000012.1"/>
</dbReference>
<evidence type="ECO:0000313" key="3">
    <source>
        <dbReference type="Proteomes" id="UP000215441"/>
    </source>
</evidence>
<organism evidence="2 3">
    <name type="scientific">Acidovorax kalamii</name>
    <dbReference type="NCBI Taxonomy" id="2004485"/>
    <lineage>
        <taxon>Bacteria</taxon>
        <taxon>Pseudomonadati</taxon>
        <taxon>Pseudomonadota</taxon>
        <taxon>Betaproteobacteria</taxon>
        <taxon>Burkholderiales</taxon>
        <taxon>Comamonadaceae</taxon>
        <taxon>Acidovorax</taxon>
    </lineage>
</organism>
<comment type="caution">
    <text evidence="2">The sequence shown here is derived from an EMBL/GenBank/DDBJ whole genome shotgun (WGS) entry which is preliminary data.</text>
</comment>
<dbReference type="PANTHER" id="PTHR39431">
    <property type="entry name" value="FRPA/C-RELATED PROTEIN"/>
    <property type="match status" value="1"/>
</dbReference>
<dbReference type="PANTHER" id="PTHR39431:SF1">
    <property type="entry name" value="FRPA_C-RELATED PROTEIN"/>
    <property type="match status" value="1"/>
</dbReference>
<proteinExistence type="predicted"/>
<sequence>MKIESSALQMQAQHAATRVHTQSSRFEAWVGDRRPANASNTARAAPAVQISSAARLAQAAQARQATQMATTTATEATTAPSETDADEGLTPQLALMRDLIALMTGVRVRVYTGQGSSAEAPTPPQRPAQAQADSAPGRQRAGFGLVYEQREVIEETERTQFSAQGVVRTADGREIRFTLQLDMQRSYRQESSFSLRLGDATAIDPLVINFDGTAAQLQDQRFSFDLNGDGEAENVPLLAGNRGYLALDTNQNALIDNGLELFGPGTGNGFAELARHDTDGNGWIDEADPVYQQLRVWTPSADGTGRLQTLAELGVGAVQTAASATTPFALRTADNTSLGAVRSTSVYLREDGGVGTVQQIDLSV</sequence>
<accession>A0A235EH82</accession>
<keyword evidence="3" id="KW-1185">Reference proteome</keyword>